<proteinExistence type="predicted"/>
<organism evidence="2 3">
    <name type="scientific">Trichuris suis</name>
    <name type="common">pig whipworm</name>
    <dbReference type="NCBI Taxonomy" id="68888"/>
    <lineage>
        <taxon>Eukaryota</taxon>
        <taxon>Metazoa</taxon>
        <taxon>Ecdysozoa</taxon>
        <taxon>Nematoda</taxon>
        <taxon>Enoplea</taxon>
        <taxon>Dorylaimia</taxon>
        <taxon>Trichinellida</taxon>
        <taxon>Trichuridae</taxon>
        <taxon>Trichuris</taxon>
    </lineage>
</organism>
<gene>
    <name evidence="2" type="ORF">M513_08185</name>
</gene>
<evidence type="ECO:0000256" key="1">
    <source>
        <dbReference type="SAM" id="MobiDB-lite"/>
    </source>
</evidence>
<dbReference type="EMBL" id="KL363246">
    <property type="protein sequence ID" value="KFD50872.1"/>
    <property type="molecule type" value="Genomic_DNA"/>
</dbReference>
<reference evidence="2 3" key="1">
    <citation type="journal article" date="2014" name="Nat. Genet.">
        <title>Genome and transcriptome of the porcine whipworm Trichuris suis.</title>
        <authorList>
            <person name="Jex A.R."/>
            <person name="Nejsum P."/>
            <person name="Schwarz E.M."/>
            <person name="Hu L."/>
            <person name="Young N.D."/>
            <person name="Hall R.S."/>
            <person name="Korhonen P.K."/>
            <person name="Liao S."/>
            <person name="Thamsborg S."/>
            <person name="Xia J."/>
            <person name="Xu P."/>
            <person name="Wang S."/>
            <person name="Scheerlinck J.P."/>
            <person name="Hofmann A."/>
            <person name="Sternberg P.W."/>
            <person name="Wang J."/>
            <person name="Gasser R.B."/>
        </authorList>
    </citation>
    <scope>NUCLEOTIDE SEQUENCE [LARGE SCALE GENOMIC DNA]</scope>
    <source>
        <strain evidence="2">DCEP-RM93M</strain>
    </source>
</reference>
<evidence type="ECO:0000313" key="3">
    <source>
        <dbReference type="Proteomes" id="UP000030764"/>
    </source>
</evidence>
<feature type="non-terminal residue" evidence="2">
    <location>
        <position position="169"/>
    </location>
</feature>
<evidence type="ECO:0000313" key="2">
    <source>
        <dbReference type="EMBL" id="KFD50872.1"/>
    </source>
</evidence>
<keyword evidence="3" id="KW-1185">Reference proteome</keyword>
<feature type="compositionally biased region" description="Basic and acidic residues" evidence="1">
    <location>
        <begin position="60"/>
        <end position="73"/>
    </location>
</feature>
<feature type="region of interest" description="Disordered" evidence="1">
    <location>
        <begin position="59"/>
        <end position="86"/>
    </location>
</feature>
<accession>A0A085M0X6</accession>
<name>A0A085M0X6_9BILA</name>
<dbReference type="Proteomes" id="UP000030764">
    <property type="component" value="Unassembled WGS sequence"/>
</dbReference>
<sequence>MTGGWDSIRSEGLTGYSYPLVLDVGISRNHFTKGKRQKNGKENEEMLFPEGTDMSVCKQSKQDEFAPQTEKKSNRGSKKAISLPEATAPNECKQETEVKSFINRVKVMTVDSCCLICILLGHHERQNDSCGCSTIFDFSIALYVLPRAQFNYQIKNKEKSTGNKATCKK</sequence>
<protein>
    <submittedName>
        <fullName evidence="2">Uncharacterized protein</fullName>
    </submittedName>
</protein>
<dbReference type="AlphaFoldDB" id="A0A085M0X6"/>